<comment type="function">
    <text evidence="1 6">Peptide chain release factor 2 directs the termination of translation in response to the peptide chain termination codons UGA and UAA.</text>
</comment>
<feature type="domain" description="Prokaryotic-type class I peptide chain release factors" evidence="7">
    <location>
        <begin position="246"/>
        <end position="262"/>
    </location>
</feature>
<comment type="subcellular location">
    <subcellularLocation>
        <location evidence="6">Cytoplasm</location>
    </subcellularLocation>
</comment>
<evidence type="ECO:0000313" key="9">
    <source>
        <dbReference type="Proteomes" id="UP000632377"/>
    </source>
</evidence>
<evidence type="ECO:0000256" key="1">
    <source>
        <dbReference type="ARBA" id="ARBA00002613"/>
    </source>
</evidence>
<dbReference type="PANTHER" id="PTHR43116:SF3">
    <property type="entry name" value="CLASS I PEPTIDE CHAIN RELEASE FACTOR"/>
    <property type="match status" value="1"/>
</dbReference>
<comment type="caution">
    <text evidence="8">The sequence shown here is derived from an EMBL/GenBank/DDBJ whole genome shotgun (WGS) entry which is preliminary data.</text>
</comment>
<evidence type="ECO:0000256" key="2">
    <source>
        <dbReference type="ARBA" id="ARBA00010835"/>
    </source>
</evidence>
<comment type="PTM">
    <text evidence="6">Methylated by PrmC. Methylation increases the termination efficiency of RF2.</text>
</comment>
<keyword evidence="9" id="KW-1185">Reference proteome</keyword>
<proteinExistence type="inferred from homology"/>
<dbReference type="RefSeq" id="WP_202748360.1">
    <property type="nucleotide sequence ID" value="NZ_JAESWC010000002.1"/>
</dbReference>
<dbReference type="InterPro" id="IPR000352">
    <property type="entry name" value="Pep_chain_release_fac_I"/>
</dbReference>
<dbReference type="SMART" id="SM00937">
    <property type="entry name" value="PCRF"/>
    <property type="match status" value="1"/>
</dbReference>
<protein>
    <recommendedName>
        <fullName evidence="3 6">Peptide chain release factor 2</fullName>
        <shortName evidence="6">RF-2</shortName>
    </recommendedName>
</protein>
<dbReference type="PANTHER" id="PTHR43116">
    <property type="entry name" value="PEPTIDE CHAIN RELEASE FACTOR 2"/>
    <property type="match status" value="1"/>
</dbReference>
<dbReference type="Pfam" id="PF00472">
    <property type="entry name" value="RF-1"/>
    <property type="match status" value="1"/>
</dbReference>
<organism evidence="8 9">
    <name type="scientific">Clostridium rhizosphaerae</name>
    <dbReference type="NCBI Taxonomy" id="2803861"/>
    <lineage>
        <taxon>Bacteria</taxon>
        <taxon>Bacillati</taxon>
        <taxon>Bacillota</taxon>
        <taxon>Clostridia</taxon>
        <taxon>Eubacteriales</taxon>
        <taxon>Clostridiaceae</taxon>
        <taxon>Clostridium</taxon>
    </lineage>
</organism>
<dbReference type="EMBL" id="JAESWC010000002">
    <property type="protein sequence ID" value="MBL4935770.1"/>
    <property type="molecule type" value="Genomic_DNA"/>
</dbReference>
<evidence type="ECO:0000256" key="3">
    <source>
        <dbReference type="ARBA" id="ARBA00019192"/>
    </source>
</evidence>
<sequence>MFAQYEEAINTVGNLKSVLYEIRGSLDIAALKKRIDELEGKMQETGFWNDLKLAQSITQEAKGLKDKYERFTDLEARIEDVEILIELSSSEDDDSAKFEIISEIQAISKEIEKFRIETMLSGEYDRDNAIFTLHAGVGGTDAQDWTEMLLRMYSRWCADKGYKIETLDYEPGDEAGIKGVTIRIIGEFAYGYLKAEKGIHRLVRISPFNANGKRQTSFASVEVLPELTEDQDIEIRPDDLKVDTYRAGGAGGQYVNKTESAIRITHLPTGIIVQCQNERSQHSNRETALKMLKAKLIELKERAHKEKIEDLSGELRDIGWGSQIRSYVFQPYTMVKDHRTGAEAGNIQAVMDGDIDLFITEYLKQSSNGKLEL</sequence>
<evidence type="ECO:0000256" key="6">
    <source>
        <dbReference type="HAMAP-Rule" id="MF_00094"/>
    </source>
</evidence>
<dbReference type="Gene3D" id="3.30.70.1660">
    <property type="match status" value="1"/>
</dbReference>
<dbReference type="Proteomes" id="UP000632377">
    <property type="component" value="Unassembled WGS sequence"/>
</dbReference>
<keyword evidence="5 6" id="KW-0648">Protein biosynthesis</keyword>
<evidence type="ECO:0000256" key="5">
    <source>
        <dbReference type="ARBA" id="ARBA00022917"/>
    </source>
</evidence>
<evidence type="ECO:0000313" key="8">
    <source>
        <dbReference type="EMBL" id="MBL4935770.1"/>
    </source>
</evidence>
<dbReference type="InterPro" id="IPR005139">
    <property type="entry name" value="PCRF"/>
</dbReference>
<evidence type="ECO:0000256" key="4">
    <source>
        <dbReference type="ARBA" id="ARBA00022481"/>
    </source>
</evidence>
<keyword evidence="6" id="KW-0963">Cytoplasm</keyword>
<dbReference type="PROSITE" id="PS00745">
    <property type="entry name" value="RF_PROK_I"/>
    <property type="match status" value="1"/>
</dbReference>
<comment type="similarity">
    <text evidence="2 6">Belongs to the prokaryotic/mitochondrial release factor family.</text>
</comment>
<dbReference type="Gene3D" id="3.30.160.20">
    <property type="match status" value="1"/>
</dbReference>
<dbReference type="SUPFAM" id="SSF75620">
    <property type="entry name" value="Release factor"/>
    <property type="match status" value="1"/>
</dbReference>
<accession>A0ABS1T8Y6</accession>
<gene>
    <name evidence="6 8" type="primary">prfB</name>
    <name evidence="8" type="ORF">JK636_08365</name>
</gene>
<evidence type="ECO:0000259" key="7">
    <source>
        <dbReference type="PROSITE" id="PS00745"/>
    </source>
</evidence>
<reference evidence="8 9" key="1">
    <citation type="submission" date="2021-01" db="EMBL/GenBank/DDBJ databases">
        <title>Genome public.</title>
        <authorList>
            <person name="Liu C."/>
            <person name="Sun Q."/>
        </authorList>
    </citation>
    <scope>NUCLEOTIDE SEQUENCE [LARGE SCALE GENOMIC DNA]</scope>
    <source>
        <strain evidence="8 9">YIM B02515</strain>
    </source>
</reference>
<name>A0ABS1T8Y6_9CLOT</name>
<dbReference type="Pfam" id="PF03462">
    <property type="entry name" value="PCRF"/>
    <property type="match status" value="1"/>
</dbReference>
<keyword evidence="4 6" id="KW-0488">Methylation</keyword>
<dbReference type="InterPro" id="IPR045853">
    <property type="entry name" value="Pep_chain_release_fac_I_sf"/>
</dbReference>
<dbReference type="Gene3D" id="1.20.58.410">
    <property type="entry name" value="Release factor"/>
    <property type="match status" value="1"/>
</dbReference>
<feature type="modified residue" description="N5-methylglutamine" evidence="6">
    <location>
        <position position="253"/>
    </location>
</feature>
<dbReference type="NCBIfam" id="TIGR00020">
    <property type="entry name" value="prfB"/>
    <property type="match status" value="1"/>
</dbReference>
<dbReference type="HAMAP" id="MF_00094">
    <property type="entry name" value="Rel_fac_2"/>
    <property type="match status" value="1"/>
</dbReference>
<dbReference type="InterPro" id="IPR004374">
    <property type="entry name" value="PrfB"/>
</dbReference>